<dbReference type="Proteomes" id="UP000655588">
    <property type="component" value="Unassembled WGS sequence"/>
</dbReference>
<sequence>MINTSYRKYHTFPFAAGIRAGYPAVLPGQYGEINGKSQRDMKRRSVECTGSANHYNINNLVCVVKAYTTLGVAIGVVFFGVEYEYSMS</sequence>
<accession>A0A833RQM1</accession>
<dbReference type="AlphaFoldDB" id="A0A833RQM1"/>
<evidence type="ECO:0000313" key="1">
    <source>
        <dbReference type="EMBL" id="KAF3425093.1"/>
    </source>
</evidence>
<gene>
    <name evidence="1" type="ORF">E2986_12812</name>
</gene>
<protein>
    <submittedName>
        <fullName evidence="1">Uncharacterized protein</fullName>
    </submittedName>
</protein>
<comment type="caution">
    <text evidence="1">The sequence shown here is derived from an EMBL/GenBank/DDBJ whole genome shotgun (WGS) entry which is preliminary data.</text>
</comment>
<reference evidence="1" key="1">
    <citation type="submission" date="2019-11" db="EMBL/GenBank/DDBJ databases">
        <title>The nuclear and mitochondrial genomes of Frieseomelitta varia - a highly eusocial stingless bee (Meliponini) with a permanently sterile worker caste.</title>
        <authorList>
            <person name="Freitas F.C.P."/>
            <person name="Lourenco A.P."/>
            <person name="Nunes F.M.F."/>
            <person name="Paschoal A.R."/>
            <person name="Abreu F.C.P."/>
            <person name="Barbin F.O."/>
            <person name="Bataglia L."/>
            <person name="Cardoso-Junior C.A.M."/>
            <person name="Cervoni M.S."/>
            <person name="Silva S.R."/>
            <person name="Dalarmi F."/>
            <person name="Del Lama M.A."/>
            <person name="Depintor T.S."/>
            <person name="Ferreira K.M."/>
            <person name="Goria P.S."/>
            <person name="Jaskot M.C."/>
            <person name="Lago D.C."/>
            <person name="Luna-Lucena D."/>
            <person name="Moda L.M."/>
            <person name="Nascimento L."/>
            <person name="Pedrino M."/>
            <person name="Rabico F.O."/>
            <person name="Sanches F.C."/>
            <person name="Santos D.E."/>
            <person name="Santos C.G."/>
            <person name="Vieira J."/>
            <person name="Lopes T.F."/>
            <person name="Barchuk A.R."/>
            <person name="Hartfelder K."/>
            <person name="Simoes Z.L.P."/>
            <person name="Bitondi M.M.G."/>
            <person name="Pinheiro D.G."/>
        </authorList>
    </citation>
    <scope>NUCLEOTIDE SEQUENCE</scope>
    <source>
        <strain evidence="1">USP_RPSP 00005682</strain>
        <tissue evidence="1">Whole individual</tissue>
    </source>
</reference>
<proteinExistence type="predicted"/>
<dbReference type="EMBL" id="WNWW01000418">
    <property type="protein sequence ID" value="KAF3425093.1"/>
    <property type="molecule type" value="Genomic_DNA"/>
</dbReference>
<evidence type="ECO:0000313" key="2">
    <source>
        <dbReference type="Proteomes" id="UP000655588"/>
    </source>
</evidence>
<organism evidence="1 2">
    <name type="scientific">Frieseomelitta varia</name>
    <dbReference type="NCBI Taxonomy" id="561572"/>
    <lineage>
        <taxon>Eukaryota</taxon>
        <taxon>Metazoa</taxon>
        <taxon>Ecdysozoa</taxon>
        <taxon>Arthropoda</taxon>
        <taxon>Hexapoda</taxon>
        <taxon>Insecta</taxon>
        <taxon>Pterygota</taxon>
        <taxon>Neoptera</taxon>
        <taxon>Endopterygota</taxon>
        <taxon>Hymenoptera</taxon>
        <taxon>Apocrita</taxon>
        <taxon>Aculeata</taxon>
        <taxon>Apoidea</taxon>
        <taxon>Anthophila</taxon>
        <taxon>Apidae</taxon>
        <taxon>Frieseomelitta</taxon>
    </lineage>
</organism>
<name>A0A833RQM1_9HYME</name>
<keyword evidence="2" id="KW-1185">Reference proteome</keyword>